<dbReference type="PANTHER" id="PTHR47194:SF3">
    <property type="entry name" value="SORTING NEXIN 29"/>
    <property type="match status" value="1"/>
</dbReference>
<dbReference type="SUPFAM" id="SSF64268">
    <property type="entry name" value="PX domain"/>
    <property type="match status" value="1"/>
</dbReference>
<evidence type="ECO:0000256" key="1">
    <source>
        <dbReference type="SAM" id="Coils"/>
    </source>
</evidence>
<protein>
    <submittedName>
        <fullName evidence="3">Kinesin-like protein KIF16B isoform X3</fullName>
    </submittedName>
</protein>
<dbReference type="OrthoDB" id="3176171at2759"/>
<dbReference type="SMART" id="SM00312">
    <property type="entry name" value="PX"/>
    <property type="match status" value="1"/>
</dbReference>
<dbReference type="Gene3D" id="3.30.1520.10">
    <property type="entry name" value="Phox-like domain"/>
    <property type="match status" value="1"/>
</dbReference>
<dbReference type="InterPro" id="IPR036871">
    <property type="entry name" value="PX_dom_sf"/>
</dbReference>
<dbReference type="GO" id="GO:0035091">
    <property type="term" value="F:phosphatidylinositol binding"/>
    <property type="evidence" value="ECO:0007669"/>
    <property type="project" value="InterPro"/>
</dbReference>
<gene>
    <name evidence="3" type="ORF">B4U80_12714</name>
</gene>
<organism evidence="3 4">
    <name type="scientific">Leptotrombidium deliense</name>
    <dbReference type="NCBI Taxonomy" id="299467"/>
    <lineage>
        <taxon>Eukaryota</taxon>
        <taxon>Metazoa</taxon>
        <taxon>Ecdysozoa</taxon>
        <taxon>Arthropoda</taxon>
        <taxon>Chelicerata</taxon>
        <taxon>Arachnida</taxon>
        <taxon>Acari</taxon>
        <taxon>Acariformes</taxon>
        <taxon>Trombidiformes</taxon>
        <taxon>Prostigmata</taxon>
        <taxon>Anystina</taxon>
        <taxon>Parasitengona</taxon>
        <taxon>Trombiculoidea</taxon>
        <taxon>Trombiculidae</taxon>
        <taxon>Leptotrombidium</taxon>
    </lineage>
</organism>
<proteinExistence type="predicted"/>
<accession>A0A443SPX2</accession>
<feature type="coiled-coil region" evidence="1">
    <location>
        <begin position="4"/>
        <end position="52"/>
    </location>
</feature>
<reference evidence="3 4" key="1">
    <citation type="journal article" date="2018" name="Gigascience">
        <title>Genomes of trombidid mites reveal novel predicted allergens and laterally-transferred genes associated with secondary metabolism.</title>
        <authorList>
            <person name="Dong X."/>
            <person name="Chaisiri K."/>
            <person name="Xia D."/>
            <person name="Armstrong S.D."/>
            <person name="Fang Y."/>
            <person name="Donnelly M.J."/>
            <person name="Kadowaki T."/>
            <person name="McGarry J.W."/>
            <person name="Darby A.C."/>
            <person name="Makepeace B.L."/>
        </authorList>
    </citation>
    <scope>NUCLEOTIDE SEQUENCE [LARGE SCALE GENOMIC DNA]</scope>
    <source>
        <strain evidence="3">UoL-UT</strain>
    </source>
</reference>
<evidence type="ECO:0000313" key="4">
    <source>
        <dbReference type="Proteomes" id="UP000288716"/>
    </source>
</evidence>
<dbReference type="STRING" id="299467.A0A443SPX2"/>
<evidence type="ECO:0000259" key="2">
    <source>
        <dbReference type="PROSITE" id="PS50195"/>
    </source>
</evidence>
<sequence length="363" mass="43216">MEESERVDEELREKQHELEMIKQQSDQLRMFIIESQQKVKETEEQLRALQAEKSKITCFAADNENKNTVTNNATFDVNFNQKDVSTQEDVAVETDCEYSSKLNELKEFERQLIDMENKLKEQQTLFEIQRSKELNQIEKEKENLKEMEKQQKLDEIIEREVEKRLHEHQRRFEEEWRQGLESRAASYLRITSSPSPPSTPTQSQCNSVDFEAITTKLTFAECEDLSEAISVNIPSFVFKNSSLDPHFEYEIQINLHNESWTIFRRFRKFRDFHVYMRKLYGMKIVIPFFPPRTCFGKNSLSLAESRRRLLEKYLRELFSRCQTVKECPLYRITNTQKTVDKSDLLQFSHFFSEEFNELSALTG</sequence>
<keyword evidence="1" id="KW-0175">Coiled coil</keyword>
<keyword evidence="4" id="KW-1185">Reference proteome</keyword>
<dbReference type="AlphaFoldDB" id="A0A443SPX2"/>
<dbReference type="Proteomes" id="UP000288716">
    <property type="component" value="Unassembled WGS sequence"/>
</dbReference>
<dbReference type="InterPro" id="IPR001683">
    <property type="entry name" value="PX_dom"/>
</dbReference>
<dbReference type="VEuPathDB" id="VectorBase:LDEU002462"/>
<dbReference type="PANTHER" id="PTHR47194">
    <property type="entry name" value="SORTING NEXIN-29-RELATED"/>
    <property type="match status" value="1"/>
</dbReference>
<feature type="coiled-coil region" evidence="1">
    <location>
        <begin position="98"/>
        <end position="154"/>
    </location>
</feature>
<evidence type="ECO:0000313" key="3">
    <source>
        <dbReference type="EMBL" id="RWS29578.1"/>
    </source>
</evidence>
<name>A0A443SPX2_9ACAR</name>
<dbReference type="PROSITE" id="PS50195">
    <property type="entry name" value="PX"/>
    <property type="match status" value="1"/>
</dbReference>
<comment type="caution">
    <text evidence="3">The sequence shown here is derived from an EMBL/GenBank/DDBJ whole genome shotgun (WGS) entry which is preliminary data.</text>
</comment>
<feature type="domain" description="PX" evidence="2">
    <location>
        <begin position="227"/>
        <end position="355"/>
    </location>
</feature>
<dbReference type="EMBL" id="NCKV01000851">
    <property type="protein sequence ID" value="RWS29578.1"/>
    <property type="molecule type" value="Genomic_DNA"/>
</dbReference>
<dbReference type="Pfam" id="PF00787">
    <property type="entry name" value="PX"/>
    <property type="match status" value="1"/>
</dbReference>